<dbReference type="AlphaFoldDB" id="A0AAV7UL75"/>
<evidence type="ECO:0000313" key="1">
    <source>
        <dbReference type="EMBL" id="KAJ1189060.1"/>
    </source>
</evidence>
<proteinExistence type="predicted"/>
<reference evidence="1" key="1">
    <citation type="journal article" date="2022" name="bioRxiv">
        <title>Sequencing and chromosome-scale assembly of the giantPleurodeles waltlgenome.</title>
        <authorList>
            <person name="Brown T."/>
            <person name="Elewa A."/>
            <person name="Iarovenko S."/>
            <person name="Subramanian E."/>
            <person name="Araus A.J."/>
            <person name="Petzold A."/>
            <person name="Susuki M."/>
            <person name="Suzuki K.-i.T."/>
            <person name="Hayashi T."/>
            <person name="Toyoda A."/>
            <person name="Oliveira C."/>
            <person name="Osipova E."/>
            <person name="Leigh N.D."/>
            <person name="Simon A."/>
            <person name="Yun M.H."/>
        </authorList>
    </citation>
    <scope>NUCLEOTIDE SEQUENCE</scope>
    <source>
        <strain evidence="1">20211129_DDA</strain>
        <tissue evidence="1">Liver</tissue>
    </source>
</reference>
<evidence type="ECO:0000313" key="2">
    <source>
        <dbReference type="Proteomes" id="UP001066276"/>
    </source>
</evidence>
<gene>
    <name evidence="1" type="ORF">NDU88_005811</name>
</gene>
<keyword evidence="2" id="KW-1185">Reference proteome</keyword>
<sequence length="154" mass="16620">MWRCRWRCWRRCWWRCLRRSLDSSSGGWLSERAAGGGVLGGGVVGWLCERAAGGRVLGCGAGGWLSERAAGGGAGGWLCDGAAGGGVLSGGARGGLVRRAGVLSSQRSIPWQKVKREMQRNSDELLHSLSKEFPKAETLNSQKRRFGYLGRRIG</sequence>
<name>A0AAV7UL75_PLEWA</name>
<comment type="caution">
    <text evidence="1">The sequence shown here is derived from an EMBL/GenBank/DDBJ whole genome shotgun (WGS) entry which is preliminary data.</text>
</comment>
<protein>
    <submittedName>
        <fullName evidence="1">Uncharacterized protein</fullName>
    </submittedName>
</protein>
<accession>A0AAV7UL75</accession>
<dbReference type="EMBL" id="JANPWB010000005">
    <property type="protein sequence ID" value="KAJ1189060.1"/>
    <property type="molecule type" value="Genomic_DNA"/>
</dbReference>
<dbReference type="Proteomes" id="UP001066276">
    <property type="component" value="Chromosome 3_1"/>
</dbReference>
<organism evidence="1 2">
    <name type="scientific">Pleurodeles waltl</name>
    <name type="common">Iberian ribbed newt</name>
    <dbReference type="NCBI Taxonomy" id="8319"/>
    <lineage>
        <taxon>Eukaryota</taxon>
        <taxon>Metazoa</taxon>
        <taxon>Chordata</taxon>
        <taxon>Craniata</taxon>
        <taxon>Vertebrata</taxon>
        <taxon>Euteleostomi</taxon>
        <taxon>Amphibia</taxon>
        <taxon>Batrachia</taxon>
        <taxon>Caudata</taxon>
        <taxon>Salamandroidea</taxon>
        <taxon>Salamandridae</taxon>
        <taxon>Pleurodelinae</taxon>
        <taxon>Pleurodeles</taxon>
    </lineage>
</organism>